<evidence type="ECO:0000256" key="7">
    <source>
        <dbReference type="ARBA" id="ARBA00023242"/>
    </source>
</evidence>
<evidence type="ECO:0000256" key="9">
    <source>
        <dbReference type="SAM" id="MobiDB-lite"/>
    </source>
</evidence>
<gene>
    <name evidence="11" type="ORF">TAPDE_004205</name>
</gene>
<reference evidence="11 12" key="1">
    <citation type="journal article" date="2013" name="MBio">
        <title>Genome sequencing of the plant pathogen Taphrina deformans, the causal agent of peach leaf curl.</title>
        <authorList>
            <person name="Cisse O.H."/>
            <person name="Almeida J.M.G.C.F."/>
            <person name="Fonseca A."/>
            <person name="Kumar A.A."/>
            <person name="Salojaervi J."/>
            <person name="Overmyer K."/>
            <person name="Hauser P.M."/>
            <person name="Pagni M."/>
        </authorList>
    </citation>
    <scope>NUCLEOTIDE SEQUENCE [LARGE SCALE GENOMIC DNA]</scope>
    <source>
        <strain evidence="12">PYCC 5710 / ATCC 11124 / CBS 356.35 / IMI 108563 / JCM 9778 / NBRC 8474</strain>
    </source>
</reference>
<organism evidence="11 12">
    <name type="scientific">Taphrina deformans (strain PYCC 5710 / ATCC 11124 / CBS 356.35 / IMI 108563 / JCM 9778 / NBRC 8474)</name>
    <name type="common">Peach leaf curl fungus</name>
    <name type="synonym">Lalaria deformans</name>
    <dbReference type="NCBI Taxonomy" id="1097556"/>
    <lineage>
        <taxon>Eukaryota</taxon>
        <taxon>Fungi</taxon>
        <taxon>Dikarya</taxon>
        <taxon>Ascomycota</taxon>
        <taxon>Taphrinomycotina</taxon>
        <taxon>Taphrinomycetes</taxon>
        <taxon>Taphrinales</taxon>
        <taxon>Taphrinaceae</taxon>
        <taxon>Taphrina</taxon>
    </lineage>
</organism>
<comment type="caution">
    <text evidence="11">The sequence shown here is derived from an EMBL/GenBank/DDBJ whole genome shotgun (WGS) entry which is preliminary data.</text>
</comment>
<dbReference type="Gene3D" id="1.10.10.60">
    <property type="entry name" value="Homeodomain-like"/>
    <property type="match status" value="1"/>
</dbReference>
<evidence type="ECO:0000256" key="2">
    <source>
        <dbReference type="ARBA" id="ARBA00006918"/>
    </source>
</evidence>
<dbReference type="Proteomes" id="UP000013776">
    <property type="component" value="Unassembled WGS sequence"/>
</dbReference>
<dbReference type="FunFam" id="1.10.10.60:FF:000087">
    <property type="entry name" value="DNA methyltransferase 1-associated protein 1"/>
    <property type="match status" value="1"/>
</dbReference>
<evidence type="ECO:0000259" key="10">
    <source>
        <dbReference type="PROSITE" id="PS50090"/>
    </source>
</evidence>
<dbReference type="OrthoDB" id="19740at2759"/>
<comment type="subcellular location">
    <subcellularLocation>
        <location evidence="1">Nucleus</location>
    </subcellularLocation>
</comment>
<evidence type="ECO:0000313" key="11">
    <source>
        <dbReference type="EMBL" id="CCG83876.1"/>
    </source>
</evidence>
<dbReference type="InterPro" id="IPR032563">
    <property type="entry name" value="DAMP1_SANT-like"/>
</dbReference>
<dbReference type="GO" id="GO:0006338">
    <property type="term" value="P:chromatin remodeling"/>
    <property type="evidence" value="ECO:0007669"/>
    <property type="project" value="InterPro"/>
</dbReference>
<evidence type="ECO:0000256" key="6">
    <source>
        <dbReference type="ARBA" id="ARBA00023163"/>
    </source>
</evidence>
<dbReference type="STRING" id="1097556.R4XDC0"/>
<evidence type="ECO:0000256" key="3">
    <source>
        <dbReference type="ARBA" id="ARBA00019132"/>
    </source>
</evidence>
<accession>R4XDC0</accession>
<dbReference type="Pfam" id="PF05499">
    <property type="entry name" value="DMAP1"/>
    <property type="match status" value="1"/>
</dbReference>
<evidence type="ECO:0000256" key="8">
    <source>
        <dbReference type="ARBA" id="ARBA00025264"/>
    </source>
</evidence>
<keyword evidence="7" id="KW-0539">Nucleus</keyword>
<dbReference type="InterPro" id="IPR001005">
    <property type="entry name" value="SANT/Myb"/>
</dbReference>
<dbReference type="InterPro" id="IPR027109">
    <property type="entry name" value="Swc4/Dmap1"/>
</dbReference>
<keyword evidence="5" id="KW-0805">Transcription regulation</keyword>
<dbReference type="InterPro" id="IPR008468">
    <property type="entry name" value="DMAP1"/>
</dbReference>
<feature type="compositionally biased region" description="Basic and acidic residues" evidence="9">
    <location>
        <begin position="301"/>
        <end position="311"/>
    </location>
</feature>
<evidence type="ECO:0000256" key="5">
    <source>
        <dbReference type="ARBA" id="ARBA00023015"/>
    </source>
</evidence>
<dbReference type="Pfam" id="PF16282">
    <property type="entry name" value="SANT_DAMP1_like"/>
    <property type="match status" value="1"/>
</dbReference>
<feature type="region of interest" description="Disordered" evidence="9">
    <location>
        <begin position="272"/>
        <end position="311"/>
    </location>
</feature>
<dbReference type="PANTHER" id="PTHR12855">
    <property type="entry name" value="DNA METHYLTRANSFERASE 1-ASSOCIATED PROTEIN 1 FAMILY MEMBER"/>
    <property type="match status" value="1"/>
</dbReference>
<dbReference type="GO" id="GO:0003714">
    <property type="term" value="F:transcription corepressor activity"/>
    <property type="evidence" value="ECO:0007669"/>
    <property type="project" value="TreeGrafter"/>
</dbReference>
<evidence type="ECO:0000256" key="4">
    <source>
        <dbReference type="ARBA" id="ARBA00022853"/>
    </source>
</evidence>
<dbReference type="GO" id="GO:0000122">
    <property type="term" value="P:negative regulation of transcription by RNA polymerase II"/>
    <property type="evidence" value="ECO:0007669"/>
    <property type="project" value="TreeGrafter"/>
</dbReference>
<keyword evidence="6" id="KW-0804">Transcription</keyword>
<proteinExistence type="inferred from homology"/>
<feature type="domain" description="Myb-like" evidence="10">
    <location>
        <begin position="121"/>
        <end position="176"/>
    </location>
</feature>
<comment type="similarity">
    <text evidence="2">Belongs to the SWC4 family.</text>
</comment>
<dbReference type="AlphaFoldDB" id="R4XDC0"/>
<dbReference type="GO" id="GO:0035267">
    <property type="term" value="C:NuA4 histone acetyltransferase complex"/>
    <property type="evidence" value="ECO:0007669"/>
    <property type="project" value="InterPro"/>
</dbReference>
<protein>
    <recommendedName>
        <fullName evidence="3">SWR1-complex protein 4</fullName>
    </recommendedName>
</protein>
<dbReference type="eggNOG" id="KOG2656">
    <property type="taxonomic scope" value="Eukaryota"/>
</dbReference>
<dbReference type="PROSITE" id="PS50090">
    <property type="entry name" value="MYB_LIKE"/>
    <property type="match status" value="1"/>
</dbReference>
<evidence type="ECO:0000256" key="1">
    <source>
        <dbReference type="ARBA" id="ARBA00004123"/>
    </source>
</evidence>
<keyword evidence="12" id="KW-1185">Reference proteome</keyword>
<name>R4XDC0_TAPDE</name>
<keyword evidence="4" id="KW-0156">Chromatin regulator</keyword>
<dbReference type="GO" id="GO:0006281">
    <property type="term" value="P:DNA repair"/>
    <property type="evidence" value="ECO:0007669"/>
    <property type="project" value="InterPro"/>
</dbReference>
<sequence>MSAADIRDVLGMGDLGPATKKLKLSTDKRAEGMSRELYNLIGNSSPPVVTLQSKFKEKPKFRQRAAKWSLVTFKNGGRSDDLQLSHWTRGISSSDAAEQPYRFEAFNKHADVITYTKEEYSTYLEKSGWTKDDTDLLIELCTQFDLRFIVIHDRWSDYSKTPKTIEQLKDRYYGVARSLLASRGQSTEGLSYDYQKETTRKQYLEELFNRTPEQIEEEHRLLMESRRLEANEKTLAQQKADLIRLLETPIEQGSAEQYMSSAGYGSLAQSMLTADKQKHKKRPSEVPPLPATPKQKYRKLSPREEREKGVSWHDKLSGGVYLRSQKTVALKQTFATKVQAAMQELGMSNVLTMPTEKTVRKFDQLQQKIGILLEAKRVCDRVAETSDVKEE</sequence>
<dbReference type="PANTHER" id="PTHR12855:SF10">
    <property type="entry name" value="DNA METHYLTRANSFERASE 1-ASSOCIATED PROTEIN 1"/>
    <property type="match status" value="1"/>
</dbReference>
<dbReference type="GO" id="GO:0000812">
    <property type="term" value="C:Swr1 complex"/>
    <property type="evidence" value="ECO:0007669"/>
    <property type="project" value="TreeGrafter"/>
</dbReference>
<dbReference type="VEuPathDB" id="FungiDB:TAPDE_004205"/>
<comment type="function">
    <text evidence="8">Component of the SWR1 complex which mediates the ATP-dependent exchange of histone H2A for the H2A variant HZT1 leading to transcriptional regulation of selected genes by chromatin remodeling. Component of the NuA4 histone acetyltransferase complex which is involved in transcriptional activation of selected genes principally by acetylation of nucleosomal histone H4 and H2A. The NuA4 complex is also involved in DNA repair.</text>
</comment>
<dbReference type="EMBL" id="CAHR02000186">
    <property type="protein sequence ID" value="CCG83876.1"/>
    <property type="molecule type" value="Genomic_DNA"/>
</dbReference>
<evidence type="ECO:0000313" key="12">
    <source>
        <dbReference type="Proteomes" id="UP000013776"/>
    </source>
</evidence>